<keyword evidence="2" id="KW-0274">FAD</keyword>
<proteinExistence type="predicted"/>
<dbReference type="InterPro" id="IPR016169">
    <property type="entry name" value="FAD-bd_PCMH_sub2"/>
</dbReference>
<dbReference type="InterPro" id="IPR036318">
    <property type="entry name" value="FAD-bd_PCMH-like_sf"/>
</dbReference>
<dbReference type="InterPro" id="IPR016167">
    <property type="entry name" value="FAD-bd_PCMH_sub1"/>
</dbReference>
<reference evidence="7" key="1">
    <citation type="submission" date="2023-07" db="EMBL/GenBank/DDBJ databases">
        <title>Novel species in the genus Lipingzhangella isolated from Sambhar Salt Lake.</title>
        <authorList>
            <person name="Jiya N."/>
            <person name="Kajale S."/>
            <person name="Sharma A."/>
        </authorList>
    </citation>
    <scope>NUCLEOTIDE SEQUENCE [LARGE SCALE GENOMIC DNA]</scope>
    <source>
        <strain evidence="7">LS1_29</strain>
    </source>
</reference>
<dbReference type="SMART" id="SM01092">
    <property type="entry name" value="CO_deh_flav_C"/>
    <property type="match status" value="1"/>
</dbReference>
<protein>
    <submittedName>
        <fullName evidence="6">FAD binding domain-containing protein</fullName>
    </submittedName>
</protein>
<dbReference type="PANTHER" id="PTHR42659">
    <property type="entry name" value="XANTHINE DEHYDROGENASE SUBUNIT C-RELATED"/>
    <property type="match status" value="1"/>
</dbReference>
<gene>
    <name evidence="6" type="ORF">RIF23_19515</name>
</gene>
<dbReference type="EMBL" id="JAVLVT010000012">
    <property type="protein sequence ID" value="MDS1272480.1"/>
    <property type="molecule type" value="Genomic_DNA"/>
</dbReference>
<dbReference type="SUPFAM" id="SSF55447">
    <property type="entry name" value="CO dehydrogenase flavoprotein C-terminal domain-like"/>
    <property type="match status" value="1"/>
</dbReference>
<organism evidence="6 7">
    <name type="scientific">Lipingzhangella rawalii</name>
    <dbReference type="NCBI Taxonomy" id="2055835"/>
    <lineage>
        <taxon>Bacteria</taxon>
        <taxon>Bacillati</taxon>
        <taxon>Actinomycetota</taxon>
        <taxon>Actinomycetes</taxon>
        <taxon>Streptosporangiales</taxon>
        <taxon>Nocardiopsidaceae</taxon>
        <taxon>Lipingzhangella</taxon>
    </lineage>
</organism>
<dbReference type="RefSeq" id="WP_310914066.1">
    <property type="nucleotide sequence ID" value="NZ_JAVLVT010000012.1"/>
</dbReference>
<evidence type="ECO:0000256" key="4">
    <source>
        <dbReference type="SAM" id="MobiDB-lite"/>
    </source>
</evidence>
<dbReference type="Proteomes" id="UP001250214">
    <property type="component" value="Unassembled WGS sequence"/>
</dbReference>
<name>A0ABU2HCE9_9ACTN</name>
<evidence type="ECO:0000256" key="2">
    <source>
        <dbReference type="ARBA" id="ARBA00022827"/>
    </source>
</evidence>
<sequence length="328" mass="33952">MKPPAFSYHAPDTVSETLRLLSELGGQAKILAGGQSLIPLLNMRLASPRHLVDLRRITELDTVTVDASGVGVGAMARHARVERDAATAHAVPLLPTALRLVAHSVIRNRGTVVGSLAHADPSAELTAVLALLDGTVTVADSSTQRTVSARDFFVGPLESCLRPTELAVRAHFPRLPRGSGTAIREVARRSGDYALCGAAAAVTLDSDRRIRSAWLAYLSLAPVPLVVDVTPAVAGSDAHGADWDAAVHIAHGWWEPEADIHATAAYRGHLAAVLTRRTLCEAAAAALADSGGAADSIAATDSAVTSASPVASQQPASSRPSGKGNPDA</sequence>
<dbReference type="InterPro" id="IPR016166">
    <property type="entry name" value="FAD-bd_PCMH"/>
</dbReference>
<dbReference type="Pfam" id="PF00941">
    <property type="entry name" value="FAD_binding_5"/>
    <property type="match status" value="1"/>
</dbReference>
<dbReference type="InterPro" id="IPR005107">
    <property type="entry name" value="CO_DH_flav_C"/>
</dbReference>
<evidence type="ECO:0000256" key="3">
    <source>
        <dbReference type="ARBA" id="ARBA00023002"/>
    </source>
</evidence>
<dbReference type="SUPFAM" id="SSF56176">
    <property type="entry name" value="FAD-binding/transporter-associated domain-like"/>
    <property type="match status" value="1"/>
</dbReference>
<evidence type="ECO:0000256" key="1">
    <source>
        <dbReference type="ARBA" id="ARBA00022630"/>
    </source>
</evidence>
<evidence type="ECO:0000313" key="6">
    <source>
        <dbReference type="EMBL" id="MDS1272480.1"/>
    </source>
</evidence>
<feature type="compositionally biased region" description="Low complexity" evidence="4">
    <location>
        <begin position="303"/>
        <end position="321"/>
    </location>
</feature>
<evidence type="ECO:0000259" key="5">
    <source>
        <dbReference type="PROSITE" id="PS51387"/>
    </source>
</evidence>
<evidence type="ECO:0000313" key="7">
    <source>
        <dbReference type="Proteomes" id="UP001250214"/>
    </source>
</evidence>
<dbReference type="InterPro" id="IPR051312">
    <property type="entry name" value="Diverse_Substr_Oxidored"/>
</dbReference>
<dbReference type="InterPro" id="IPR036683">
    <property type="entry name" value="CO_DH_flav_C_dom_sf"/>
</dbReference>
<feature type="domain" description="FAD-binding PCMH-type" evidence="5">
    <location>
        <begin position="1"/>
        <end position="177"/>
    </location>
</feature>
<dbReference type="Gene3D" id="3.30.390.50">
    <property type="entry name" value="CO dehydrogenase flavoprotein, C-terminal domain"/>
    <property type="match status" value="1"/>
</dbReference>
<accession>A0ABU2HCE9</accession>
<comment type="caution">
    <text evidence="6">The sequence shown here is derived from an EMBL/GenBank/DDBJ whole genome shotgun (WGS) entry which is preliminary data.</text>
</comment>
<dbReference type="PANTHER" id="PTHR42659:SF2">
    <property type="entry name" value="XANTHINE DEHYDROGENASE SUBUNIT C-RELATED"/>
    <property type="match status" value="1"/>
</dbReference>
<keyword evidence="3" id="KW-0560">Oxidoreductase</keyword>
<keyword evidence="1" id="KW-0285">Flavoprotein</keyword>
<dbReference type="Pfam" id="PF03450">
    <property type="entry name" value="CO_deh_flav_C"/>
    <property type="match status" value="1"/>
</dbReference>
<dbReference type="PROSITE" id="PS51387">
    <property type="entry name" value="FAD_PCMH"/>
    <property type="match status" value="1"/>
</dbReference>
<feature type="region of interest" description="Disordered" evidence="4">
    <location>
        <begin position="303"/>
        <end position="328"/>
    </location>
</feature>
<dbReference type="InterPro" id="IPR002346">
    <property type="entry name" value="Mopterin_DH_FAD-bd"/>
</dbReference>
<keyword evidence="7" id="KW-1185">Reference proteome</keyword>
<dbReference type="Gene3D" id="3.30.43.10">
    <property type="entry name" value="Uridine Diphospho-n-acetylenolpyruvylglucosamine Reductase, domain 2"/>
    <property type="match status" value="1"/>
</dbReference>
<dbReference type="Gene3D" id="3.30.465.10">
    <property type="match status" value="1"/>
</dbReference>